<name>A0A074MAV5_ERYLO</name>
<evidence type="ECO:0000313" key="2">
    <source>
        <dbReference type="Proteomes" id="UP000027647"/>
    </source>
</evidence>
<gene>
    <name evidence="1" type="ORF">EH31_04570</name>
</gene>
<accession>A0A074MAV5</accession>
<dbReference type="InterPro" id="IPR011256">
    <property type="entry name" value="Reg_factor_effector_dom_sf"/>
</dbReference>
<sequence length="219" mass="23745">MGIGKWIAGGAGLAAAGGAVAYAQYRDIEKPAYEVVIADDAFELRQYEPMIVAEVTHAGTRRDTSGKSFRRLAAYIFGNDRPDAGPNQGEEIAMTAPVMSERVDQNEPIAMTSPVVSERTGEGEWRTRFVMPSKFTMETLPTPPSDITLTEVPGRRMAAVQFNGNAPTSDLAKMEAALGQWIEAQGLTPVGSVEYAFYDAPMIPGPMRRNEVMVEVAAR</sequence>
<dbReference type="Pfam" id="PF04832">
    <property type="entry name" value="SOUL"/>
    <property type="match status" value="1"/>
</dbReference>
<dbReference type="STRING" id="1044.EH31_04570"/>
<organism evidence="1 2">
    <name type="scientific">Erythrobacter longus</name>
    <dbReference type="NCBI Taxonomy" id="1044"/>
    <lineage>
        <taxon>Bacteria</taxon>
        <taxon>Pseudomonadati</taxon>
        <taxon>Pseudomonadota</taxon>
        <taxon>Alphaproteobacteria</taxon>
        <taxon>Sphingomonadales</taxon>
        <taxon>Erythrobacteraceae</taxon>
        <taxon>Erythrobacter/Porphyrobacter group</taxon>
        <taxon>Erythrobacter</taxon>
    </lineage>
</organism>
<dbReference type="OrthoDB" id="2156220at2"/>
<dbReference type="RefSeq" id="WP_034958325.1">
    <property type="nucleotide sequence ID" value="NZ_JMIW01000001.1"/>
</dbReference>
<dbReference type="PANTHER" id="PTHR11220:SF58">
    <property type="entry name" value="SOUL HEME-BINDING FAMILY PROTEIN"/>
    <property type="match status" value="1"/>
</dbReference>
<dbReference type="Proteomes" id="UP000027647">
    <property type="component" value="Unassembled WGS sequence"/>
</dbReference>
<dbReference type="PANTHER" id="PTHR11220">
    <property type="entry name" value="HEME-BINDING PROTEIN-RELATED"/>
    <property type="match status" value="1"/>
</dbReference>
<proteinExistence type="predicted"/>
<dbReference type="SUPFAM" id="SSF55136">
    <property type="entry name" value="Probable bacterial effector-binding domain"/>
    <property type="match status" value="1"/>
</dbReference>
<reference evidence="1 2" key="1">
    <citation type="submission" date="2014-04" db="EMBL/GenBank/DDBJ databases">
        <title>A comprehensive comparison of genomes of Erythrobacter spp. strains.</title>
        <authorList>
            <person name="Zheng Q."/>
        </authorList>
    </citation>
    <scope>NUCLEOTIDE SEQUENCE [LARGE SCALE GENOMIC DNA]</scope>
    <source>
        <strain evidence="1 2">DSM 6997</strain>
    </source>
</reference>
<keyword evidence="2" id="KW-1185">Reference proteome</keyword>
<dbReference type="Gene3D" id="3.20.80.10">
    <property type="entry name" value="Regulatory factor, effector binding domain"/>
    <property type="match status" value="1"/>
</dbReference>
<evidence type="ECO:0008006" key="3">
    <source>
        <dbReference type="Google" id="ProtNLM"/>
    </source>
</evidence>
<dbReference type="AlphaFoldDB" id="A0A074MAV5"/>
<dbReference type="EMBL" id="JMIW01000001">
    <property type="protein sequence ID" value="KEO91951.1"/>
    <property type="molecule type" value="Genomic_DNA"/>
</dbReference>
<dbReference type="InterPro" id="IPR006917">
    <property type="entry name" value="SOUL_heme-bd"/>
</dbReference>
<comment type="caution">
    <text evidence="1">The sequence shown here is derived from an EMBL/GenBank/DDBJ whole genome shotgun (WGS) entry which is preliminary data.</text>
</comment>
<evidence type="ECO:0000313" key="1">
    <source>
        <dbReference type="EMBL" id="KEO91951.1"/>
    </source>
</evidence>
<protein>
    <recommendedName>
        <fullName evidence="3">Heme-binding protein</fullName>
    </recommendedName>
</protein>
<dbReference type="eggNOG" id="COG3449">
    <property type="taxonomic scope" value="Bacteria"/>
</dbReference>